<protein>
    <submittedName>
        <fullName evidence="6">RNA methyltransferase</fullName>
    </submittedName>
</protein>
<dbReference type="Gene3D" id="3.40.1280.10">
    <property type="match status" value="1"/>
</dbReference>
<accession>A0A2I0R2V2</accession>
<dbReference type="OrthoDB" id="9785673at2"/>
<dbReference type="PANTHER" id="PTHR43191:SF2">
    <property type="entry name" value="RRNA METHYLTRANSFERASE 3, MITOCHONDRIAL"/>
    <property type="match status" value="1"/>
</dbReference>
<dbReference type="Pfam" id="PF00588">
    <property type="entry name" value="SpoU_methylase"/>
    <property type="match status" value="1"/>
</dbReference>
<dbReference type="InterPro" id="IPR051259">
    <property type="entry name" value="rRNA_Methyltransferase"/>
</dbReference>
<keyword evidence="7" id="KW-1185">Reference proteome</keyword>
<comment type="similarity">
    <text evidence="1">Belongs to the class IV-like SAM-binding methyltransferase superfamily. RNA methyltransferase TrmH family.</text>
</comment>
<evidence type="ECO:0000313" key="7">
    <source>
        <dbReference type="Proteomes" id="UP000236654"/>
    </source>
</evidence>
<keyword evidence="2 6" id="KW-0489">Methyltransferase</keyword>
<evidence type="ECO:0000256" key="2">
    <source>
        <dbReference type="ARBA" id="ARBA00022603"/>
    </source>
</evidence>
<evidence type="ECO:0000313" key="6">
    <source>
        <dbReference type="EMBL" id="PKR80912.1"/>
    </source>
</evidence>
<dbReference type="SUPFAM" id="SSF55315">
    <property type="entry name" value="L30e-like"/>
    <property type="match status" value="1"/>
</dbReference>
<dbReference type="Gene3D" id="3.30.1330.30">
    <property type="match status" value="1"/>
</dbReference>
<dbReference type="GO" id="GO:0008173">
    <property type="term" value="F:RNA methyltransferase activity"/>
    <property type="evidence" value="ECO:0007669"/>
    <property type="project" value="InterPro"/>
</dbReference>
<dbReference type="Proteomes" id="UP000236654">
    <property type="component" value="Unassembled WGS sequence"/>
</dbReference>
<dbReference type="GO" id="GO:0032259">
    <property type="term" value="P:methylation"/>
    <property type="evidence" value="ECO:0007669"/>
    <property type="project" value="UniProtKB-KW"/>
</dbReference>
<proteinExistence type="inferred from homology"/>
<dbReference type="InterPro" id="IPR029026">
    <property type="entry name" value="tRNA_m1G_MTases_N"/>
</dbReference>
<dbReference type="GO" id="GO:0003723">
    <property type="term" value="F:RNA binding"/>
    <property type="evidence" value="ECO:0007669"/>
    <property type="project" value="InterPro"/>
</dbReference>
<dbReference type="PANTHER" id="PTHR43191">
    <property type="entry name" value="RRNA METHYLTRANSFERASE 3"/>
    <property type="match status" value="1"/>
</dbReference>
<dbReference type="CDD" id="cd18109">
    <property type="entry name" value="SpoU-like_RNA-MTase"/>
    <property type="match status" value="1"/>
</dbReference>
<evidence type="ECO:0000259" key="5">
    <source>
        <dbReference type="Pfam" id="PF22435"/>
    </source>
</evidence>
<dbReference type="InterPro" id="IPR029028">
    <property type="entry name" value="Alpha/beta_knot_MTases"/>
</dbReference>
<dbReference type="SUPFAM" id="SSF75217">
    <property type="entry name" value="alpha/beta knot"/>
    <property type="match status" value="1"/>
</dbReference>
<feature type="domain" description="tRNA/rRNA methyltransferase SpoU type" evidence="4">
    <location>
        <begin position="99"/>
        <end position="233"/>
    </location>
</feature>
<dbReference type="InterPro" id="IPR053888">
    <property type="entry name" value="MRM3-like_sub_bind"/>
</dbReference>
<reference evidence="6 7" key="1">
    <citation type="submission" date="2017-12" db="EMBL/GenBank/DDBJ databases">
        <title>The draft genome sequence of Brumimicrobium saltpan LHR20.</title>
        <authorList>
            <person name="Do Z.-J."/>
            <person name="Luo H.-R."/>
        </authorList>
    </citation>
    <scope>NUCLEOTIDE SEQUENCE [LARGE SCALE GENOMIC DNA]</scope>
    <source>
        <strain evidence="6 7">LHR20</strain>
    </source>
</reference>
<name>A0A2I0R2V2_9FLAO</name>
<dbReference type="EMBL" id="PJNI01000007">
    <property type="protein sequence ID" value="PKR80912.1"/>
    <property type="molecule type" value="Genomic_DNA"/>
</dbReference>
<dbReference type="InterPro" id="IPR029064">
    <property type="entry name" value="Ribosomal_eL30-like_sf"/>
</dbReference>
<evidence type="ECO:0000256" key="1">
    <source>
        <dbReference type="ARBA" id="ARBA00007228"/>
    </source>
</evidence>
<dbReference type="InterPro" id="IPR001537">
    <property type="entry name" value="SpoU_MeTrfase"/>
</dbReference>
<dbReference type="GO" id="GO:0006396">
    <property type="term" value="P:RNA processing"/>
    <property type="evidence" value="ECO:0007669"/>
    <property type="project" value="InterPro"/>
</dbReference>
<organism evidence="6 7">
    <name type="scientific">Brumimicrobium salinarum</name>
    <dbReference type="NCBI Taxonomy" id="2058658"/>
    <lineage>
        <taxon>Bacteria</taxon>
        <taxon>Pseudomonadati</taxon>
        <taxon>Bacteroidota</taxon>
        <taxon>Flavobacteriia</taxon>
        <taxon>Flavobacteriales</taxon>
        <taxon>Crocinitomicaceae</taxon>
        <taxon>Brumimicrobium</taxon>
    </lineage>
</organism>
<evidence type="ECO:0000259" key="4">
    <source>
        <dbReference type="Pfam" id="PF00588"/>
    </source>
</evidence>
<dbReference type="AlphaFoldDB" id="A0A2I0R2V2"/>
<evidence type="ECO:0000256" key="3">
    <source>
        <dbReference type="ARBA" id="ARBA00022679"/>
    </source>
</evidence>
<feature type="domain" description="MRM3-like substrate binding" evidence="5">
    <location>
        <begin position="5"/>
        <end position="85"/>
    </location>
</feature>
<gene>
    <name evidence="6" type="ORF">CW751_07010</name>
</gene>
<sequence>MISKQQIKYIRSLHKKKFRDQNRQFIIEGPKMIKEAMEYAPHSISHVFGLSEMEHLFAEQVAFESISQKELNQISVLRQPQKILAICNYLPPKSLDPEFYIALDTIQDPGNLGTILRLASWFGVQQIIASKETVDCYNTKVVQASMGAIFNVQIEYVDLKEALQNVNLPIYGSLLNGENIYQSQKAKKGILLMGNEGKGIHSDLLPLITHPVTIPKFGYGESLNVAMATSIFLSEFSRSS</sequence>
<comment type="caution">
    <text evidence="6">The sequence shown here is derived from an EMBL/GenBank/DDBJ whole genome shotgun (WGS) entry which is preliminary data.</text>
</comment>
<dbReference type="Pfam" id="PF22435">
    <property type="entry name" value="MRM3-like_sub_bind"/>
    <property type="match status" value="1"/>
</dbReference>
<dbReference type="RefSeq" id="WP_101334294.1">
    <property type="nucleotide sequence ID" value="NZ_PJNI01000007.1"/>
</dbReference>
<keyword evidence="3 6" id="KW-0808">Transferase</keyword>